<keyword evidence="3" id="KW-1185">Reference proteome</keyword>
<feature type="chain" id="PRO_5019311798" description="Knottin scorpion toxin-like domain-containing protein" evidence="1">
    <location>
        <begin position="20"/>
        <end position="74"/>
    </location>
</feature>
<sequence length="74" mass="8125">MESKAILLCLMLILQLGNSIHVEQCRQEASFTSPNCTKATCQSACQKSWGDDVLHVVCRITGITLETCYCIVCA</sequence>
<dbReference type="EnsemblPlants" id="AET3Gv21250700.1">
    <property type="protein sequence ID" value="AET3Gv21250700.1"/>
    <property type="gene ID" value="AET3Gv21250700"/>
</dbReference>
<reference evidence="2" key="4">
    <citation type="submission" date="2019-03" db="UniProtKB">
        <authorList>
            <consortium name="EnsemblPlants"/>
        </authorList>
    </citation>
    <scope>IDENTIFICATION</scope>
</reference>
<feature type="signal peptide" evidence="1">
    <location>
        <begin position="1"/>
        <end position="19"/>
    </location>
</feature>
<reference evidence="3" key="1">
    <citation type="journal article" date="2014" name="Science">
        <title>Ancient hybridizations among the ancestral genomes of bread wheat.</title>
        <authorList>
            <consortium name="International Wheat Genome Sequencing Consortium,"/>
            <person name="Marcussen T."/>
            <person name="Sandve S.R."/>
            <person name="Heier L."/>
            <person name="Spannagl M."/>
            <person name="Pfeifer M."/>
            <person name="Jakobsen K.S."/>
            <person name="Wulff B.B."/>
            <person name="Steuernagel B."/>
            <person name="Mayer K.F."/>
            <person name="Olsen O.A."/>
        </authorList>
    </citation>
    <scope>NUCLEOTIDE SEQUENCE [LARGE SCALE GENOMIC DNA]</scope>
    <source>
        <strain evidence="3">cv. AL8/78</strain>
    </source>
</reference>
<protein>
    <recommendedName>
        <fullName evidence="4">Knottin scorpion toxin-like domain-containing protein</fullName>
    </recommendedName>
</protein>
<keyword evidence="1" id="KW-0732">Signal</keyword>
<reference evidence="2" key="5">
    <citation type="journal article" date="2021" name="G3 (Bethesda)">
        <title>Aegilops tauschii genome assembly Aet v5.0 features greater sequence contiguity and improved annotation.</title>
        <authorList>
            <person name="Wang L."/>
            <person name="Zhu T."/>
            <person name="Rodriguez J.C."/>
            <person name="Deal K.R."/>
            <person name="Dubcovsky J."/>
            <person name="McGuire P.E."/>
            <person name="Lux T."/>
            <person name="Spannagl M."/>
            <person name="Mayer K.F.X."/>
            <person name="Baldrich P."/>
            <person name="Meyers B.C."/>
            <person name="Huo N."/>
            <person name="Gu Y.Q."/>
            <person name="Zhou H."/>
            <person name="Devos K.M."/>
            <person name="Bennetzen J.L."/>
            <person name="Unver T."/>
            <person name="Budak H."/>
            <person name="Gulick P.J."/>
            <person name="Galiba G."/>
            <person name="Kalapos B."/>
            <person name="Nelson D.R."/>
            <person name="Li P."/>
            <person name="You F.M."/>
            <person name="Luo M.C."/>
            <person name="Dvorak J."/>
        </authorList>
    </citation>
    <scope>NUCLEOTIDE SEQUENCE [LARGE SCALE GENOMIC DNA]</scope>
    <source>
        <strain evidence="2">cv. AL8/78</strain>
    </source>
</reference>
<dbReference type="AlphaFoldDB" id="A0A453GXY4"/>
<proteinExistence type="predicted"/>
<evidence type="ECO:0008006" key="4">
    <source>
        <dbReference type="Google" id="ProtNLM"/>
    </source>
</evidence>
<dbReference type="Proteomes" id="UP000015105">
    <property type="component" value="Chromosome 3D"/>
</dbReference>
<evidence type="ECO:0000313" key="3">
    <source>
        <dbReference type="Proteomes" id="UP000015105"/>
    </source>
</evidence>
<evidence type="ECO:0000313" key="2">
    <source>
        <dbReference type="EnsemblPlants" id="AET3Gv21250700.1"/>
    </source>
</evidence>
<reference evidence="3" key="2">
    <citation type="journal article" date="2017" name="Nat. Plants">
        <title>The Aegilops tauschii genome reveals multiple impacts of transposons.</title>
        <authorList>
            <person name="Zhao G."/>
            <person name="Zou C."/>
            <person name="Li K."/>
            <person name="Wang K."/>
            <person name="Li T."/>
            <person name="Gao L."/>
            <person name="Zhang X."/>
            <person name="Wang H."/>
            <person name="Yang Z."/>
            <person name="Liu X."/>
            <person name="Jiang W."/>
            <person name="Mao L."/>
            <person name="Kong X."/>
            <person name="Jiao Y."/>
            <person name="Jia J."/>
        </authorList>
    </citation>
    <scope>NUCLEOTIDE SEQUENCE [LARGE SCALE GENOMIC DNA]</scope>
    <source>
        <strain evidence="3">cv. AL8/78</strain>
    </source>
</reference>
<organism evidence="2 3">
    <name type="scientific">Aegilops tauschii subsp. strangulata</name>
    <name type="common">Goatgrass</name>
    <dbReference type="NCBI Taxonomy" id="200361"/>
    <lineage>
        <taxon>Eukaryota</taxon>
        <taxon>Viridiplantae</taxon>
        <taxon>Streptophyta</taxon>
        <taxon>Embryophyta</taxon>
        <taxon>Tracheophyta</taxon>
        <taxon>Spermatophyta</taxon>
        <taxon>Magnoliopsida</taxon>
        <taxon>Liliopsida</taxon>
        <taxon>Poales</taxon>
        <taxon>Poaceae</taxon>
        <taxon>BOP clade</taxon>
        <taxon>Pooideae</taxon>
        <taxon>Triticodae</taxon>
        <taxon>Triticeae</taxon>
        <taxon>Triticinae</taxon>
        <taxon>Aegilops</taxon>
    </lineage>
</organism>
<evidence type="ECO:0000256" key="1">
    <source>
        <dbReference type="SAM" id="SignalP"/>
    </source>
</evidence>
<reference evidence="2" key="3">
    <citation type="journal article" date="2017" name="Nature">
        <title>Genome sequence of the progenitor of the wheat D genome Aegilops tauschii.</title>
        <authorList>
            <person name="Luo M.C."/>
            <person name="Gu Y.Q."/>
            <person name="Puiu D."/>
            <person name="Wang H."/>
            <person name="Twardziok S.O."/>
            <person name="Deal K.R."/>
            <person name="Huo N."/>
            <person name="Zhu T."/>
            <person name="Wang L."/>
            <person name="Wang Y."/>
            <person name="McGuire P.E."/>
            <person name="Liu S."/>
            <person name="Long H."/>
            <person name="Ramasamy R.K."/>
            <person name="Rodriguez J.C."/>
            <person name="Van S.L."/>
            <person name="Yuan L."/>
            <person name="Wang Z."/>
            <person name="Xia Z."/>
            <person name="Xiao L."/>
            <person name="Anderson O.D."/>
            <person name="Ouyang S."/>
            <person name="Liang Y."/>
            <person name="Zimin A.V."/>
            <person name="Pertea G."/>
            <person name="Qi P."/>
            <person name="Bennetzen J.L."/>
            <person name="Dai X."/>
            <person name="Dawson M.W."/>
            <person name="Muller H.G."/>
            <person name="Kugler K."/>
            <person name="Rivarola-Duarte L."/>
            <person name="Spannagl M."/>
            <person name="Mayer K.F.X."/>
            <person name="Lu F.H."/>
            <person name="Bevan M.W."/>
            <person name="Leroy P."/>
            <person name="Li P."/>
            <person name="You F.M."/>
            <person name="Sun Q."/>
            <person name="Liu Z."/>
            <person name="Lyons E."/>
            <person name="Wicker T."/>
            <person name="Salzberg S.L."/>
            <person name="Devos K.M."/>
            <person name="Dvorak J."/>
        </authorList>
    </citation>
    <scope>NUCLEOTIDE SEQUENCE [LARGE SCALE GENOMIC DNA]</scope>
    <source>
        <strain evidence="2">cv. AL8/78</strain>
    </source>
</reference>
<name>A0A453GXY4_AEGTS</name>
<dbReference type="Gramene" id="AET3Gv21250700.1">
    <property type="protein sequence ID" value="AET3Gv21250700.1"/>
    <property type="gene ID" value="AET3Gv21250700"/>
</dbReference>
<accession>A0A453GXY4</accession>